<keyword evidence="2" id="KW-1185">Reference proteome</keyword>
<dbReference type="EMBL" id="PYAV01000007">
    <property type="protein sequence ID" value="PSL45172.1"/>
    <property type="molecule type" value="Genomic_DNA"/>
</dbReference>
<dbReference type="SUPFAM" id="SSF56784">
    <property type="entry name" value="HAD-like"/>
    <property type="match status" value="1"/>
</dbReference>
<proteinExistence type="predicted"/>
<evidence type="ECO:0000313" key="2">
    <source>
        <dbReference type="Proteomes" id="UP000242310"/>
    </source>
</evidence>
<evidence type="ECO:0008006" key="3">
    <source>
        <dbReference type="Google" id="ProtNLM"/>
    </source>
</evidence>
<dbReference type="GO" id="GO:0005829">
    <property type="term" value="C:cytosol"/>
    <property type="evidence" value="ECO:0007669"/>
    <property type="project" value="TreeGrafter"/>
</dbReference>
<dbReference type="PANTHER" id="PTHR10000">
    <property type="entry name" value="PHOSPHOSERINE PHOSPHATASE"/>
    <property type="match status" value="1"/>
</dbReference>
<protein>
    <recommendedName>
        <fullName evidence="3">Cof subfamily protein (Haloacid dehalogenase superfamily)/HAD superfamily hydrolase (TIGR01484 family)</fullName>
    </recommendedName>
</protein>
<dbReference type="AlphaFoldDB" id="A0A2P8HG28"/>
<dbReference type="RefSeq" id="WP_106588818.1">
    <property type="nucleotide sequence ID" value="NZ_PYAV01000007.1"/>
</dbReference>
<dbReference type="NCBIfam" id="TIGR01484">
    <property type="entry name" value="HAD-SF-IIB"/>
    <property type="match status" value="1"/>
</dbReference>
<comment type="caution">
    <text evidence="1">The sequence shown here is derived from an EMBL/GenBank/DDBJ whole genome shotgun (WGS) entry which is preliminary data.</text>
</comment>
<dbReference type="InterPro" id="IPR023214">
    <property type="entry name" value="HAD_sf"/>
</dbReference>
<dbReference type="OrthoDB" id="9790031at2"/>
<dbReference type="GO" id="GO:0016791">
    <property type="term" value="F:phosphatase activity"/>
    <property type="evidence" value="ECO:0007669"/>
    <property type="project" value="TreeGrafter"/>
</dbReference>
<organism evidence="1 2">
    <name type="scientific">Salsuginibacillus halophilus</name>
    <dbReference type="NCBI Taxonomy" id="517424"/>
    <lineage>
        <taxon>Bacteria</taxon>
        <taxon>Bacillati</taxon>
        <taxon>Bacillota</taxon>
        <taxon>Bacilli</taxon>
        <taxon>Bacillales</taxon>
        <taxon>Bacillaceae</taxon>
        <taxon>Salsuginibacillus</taxon>
    </lineage>
</organism>
<dbReference type="Gene3D" id="3.30.1240.10">
    <property type="match status" value="1"/>
</dbReference>
<name>A0A2P8HG28_9BACI</name>
<dbReference type="Proteomes" id="UP000242310">
    <property type="component" value="Unassembled WGS sequence"/>
</dbReference>
<accession>A0A2P8HG28</accession>
<dbReference type="Pfam" id="PF08282">
    <property type="entry name" value="Hydrolase_3"/>
    <property type="match status" value="1"/>
</dbReference>
<dbReference type="InterPro" id="IPR036412">
    <property type="entry name" value="HAD-like_sf"/>
</dbReference>
<evidence type="ECO:0000313" key="1">
    <source>
        <dbReference type="EMBL" id="PSL45172.1"/>
    </source>
</evidence>
<dbReference type="Gene3D" id="3.40.50.1000">
    <property type="entry name" value="HAD superfamily/HAD-like"/>
    <property type="match status" value="1"/>
</dbReference>
<sequence length="281" mass="31481">MTYRLLAVSLEGTMLKRNGKISRATREALTYVKQKGVYPVIVTHQSLEEAKKAAKVVKVQREIVCYSGAYIAGIQGQPLFERRMPTMMVCDVIALLDDLECQLTVQHEHFALMNRVNQPQHMLGKWTMSLGETLFYPETVVDDLAGHIEKHQLVPLKVKAVFPNEKARRTGIARIEQEIPDIRIREKDPFTLEFTHVLASKADAVAHLAAEIGVEPHEIVAIGSEAGDEELLEMAGLGVAMGGAPESIRQAADWLTRSPEQEGLSYMVKEVFRMQMNMKKT</sequence>
<dbReference type="PANTHER" id="PTHR10000:SF50">
    <property type="entry name" value="STRESS RESPONSE PROTEIN YHAX"/>
    <property type="match status" value="1"/>
</dbReference>
<reference evidence="1 2" key="1">
    <citation type="submission" date="2018-03" db="EMBL/GenBank/DDBJ databases">
        <title>Genomic Encyclopedia of Type Strains, Phase III (KMG-III): the genomes of soil and plant-associated and newly described type strains.</title>
        <authorList>
            <person name="Whitman W."/>
        </authorList>
    </citation>
    <scope>NUCLEOTIDE SEQUENCE [LARGE SCALE GENOMIC DNA]</scope>
    <source>
        <strain evidence="1 2">CGMCC 1.07653</strain>
    </source>
</reference>
<gene>
    <name evidence="1" type="ORF">B0H94_107177</name>
</gene>
<dbReference type="GO" id="GO:0000287">
    <property type="term" value="F:magnesium ion binding"/>
    <property type="evidence" value="ECO:0007669"/>
    <property type="project" value="TreeGrafter"/>
</dbReference>
<dbReference type="InterPro" id="IPR006379">
    <property type="entry name" value="HAD-SF_hydro_IIB"/>
</dbReference>